<dbReference type="PANTHER" id="PTHR12295">
    <property type="entry name" value="FURRY-RELATED"/>
    <property type="match status" value="1"/>
</dbReference>
<sequence>MHSFYQGSKWQRESVFHIPWTKKASAPVSSVSRRRISTGTHPIWEKKSVIMSNVTIDPDIKPGEYVIKSLLAEFTVQAEKKIEVVMAEPLEKPLSRSLQRGEDSQFDQVISSMSSVAEHCLPSLLRTLFDWYRRQNGTEDESYEYRPRSSTKSKVDEQHRDRDYLLERRDLAIDFIFCLVLIEVLKQIPLHPVPDALVHEVLNLAFKHFKHREGYSGPNTGNMHIIADLYAEVIGILAQSKFQAVRKKFMTELKELRHKEQSPHIVQSIISLIMGMKFFRVKMYPVEDFEASFQFMQECAQYFHEVKDKDIKHALAGLFVEILIPVAAVKNEVNVPCLKNFVEMLYQTTFELSSRKKHSLALYPLVTCLLCVSQKQFFLNNWHIFLQNCLSHLKVRNTISKIQLNKDPKMSRVALESLYRLLWVYVIRIKCESNTVTQSRLLSIVSALFPKGSRSVVPRDTPLNIFVKIIQFIAQERLDFAMKEIIFDLLCVGKPSKTFTINPERMNIGLRAFLVIADSLQQKDAEPPMPTTGVVLPSGSTLRVKKVFLNKTLTDEEAKVIGMSFYYPQVRKALDSILRHLDKEVGRSMSMTNVQMSNKEPEDMITGERKPKIDLFRTCVAAIPRLIPDGMNRAELIELLARLTVHMDEELRGLAFTTLQALMVDFPDWREDVLSGFVSFIVREVNDVHPTLLDNSVKMLVQLINHWKQAVQSHIKGHDLQRNVPNGGAHTLPLERSAYSSVFHAVEGFALVVLCSCRPATRRLAVNVLREIRTLFTALGLSKGDEELTIDVMDRLSPSVLESFIHLTGADQTSLLYCPSGIDLQTLAEWSSSPISHHFDVVSPSHIWIFAHVTQGQDPWVISLSSFLKQENLPKHCPSALSYAWLYSFTRLQMLSPQVDINSPINAKKVSTTIGNDSYVGLWRNYLILCCSAATSNTATSGSVRCSPPETLASTPDSGYSLDSKIIGIPSPASLFKLIVPMMRSESMEITESLVLGLGRTNPVAFRDLIEELHPIIKEALERRPENMKRRRRRDILRVQLVRIFELLADAGVISYSTSGGLDNETHSLNNTLLEYVDLTRQLLEAENDKDSDTLKDIRCHFSALVANIIQNVPVHQRRAIFPQQSLRHSLFMLFSHWAGPFSIMFTPLDRYSDRNMQINRHQYSALKAMSAVLCCGPVSDNVGLSSDGYLYKWLDNILDSQDRKVHQLGCEAVMLLLELNPDQSNLMYWAVDRCYTGSRRVATGCFKAIANVFHNRDYQFDTVALLNLILFKAADSSREIYEVAMQLLQILEPKLFRYATKLEVQRTDGILNHPSPLPHLYSVSYYQLSEELARTYPELTLPIFSEISHRIQTAHPAGRQVMLHYLLPWMNNIELVDFKPLSSARRMDESDEGYLKDREMMTNSRRWLKGEGWGSPQATTMVLNNLMYMTAKYGDELAWSEIENVWTTLADSWPKNLKIILHFLISMCGVNSEPSLLPYIKKVVVYLGRDKTMQLLEELVAELQLTDPVSSAVTHMDNPPYYRITSSYKIPSVTSGKYNLPHTHFLDNYGHFDIYSGLNSNLNRQHHRLESRYSSSSGGSYEEEKNDSMPIYANWRLKVMELNRAEPLPFSPTGGSWSPLADYLPETGTSGVPLHRCNIAVILLTDLIVDHSVKVEWGSYMHLLLHAIFLGFDHQHPEVYEHCKRLLLHLLIVMDYNSNVQAMASVLLRNRDYTDPKVLTVKPATHIEYSFTAGGSEFAPDYQPSPMTDSGLSSSSTSSSISLGTTSAAIPQLTPTILNEVDITAEQDEKVKTLIEFITTRKRGPLWNHEDVSPKNPSIKTAEQLTVFLKHVVSIFRQSRSGFQLEQLLSEVALQTALSCNNRHYAGRSFQIFRALKQPLTVSTLSDVLSRLVETVGDAGEEAQGFVIELLLTLESAIDTLADTMKHYDLLSALSQTHLTDSLLVTKLAANRKSTGQLNLSTSPLNTSGFLTHYSCHARSNSLRASLLGERRGDRRRSNTLDILDGRMNFGNLARTRSLSSLREGATPDQQPTADPSSLMATVFWIATALLESDYEYEYLLALKLLNKLLTHLPLDKSESREKVEKVQSKLKWNNFPGLQQLFLKGFTSASTQEMTVHLLSKLISISRHTLVDPAQVAGFPLNILCLLPHLIQHFDNPTQFCKETADRIAKVCAEEKTVTLSNLAHMMSLYSTHSYSRDSANWINVVCRYLHDAFSDITFNLVTYLAELLEKGLSSMQGSLLQIIYSLLSHIDLSAAPVKQFNLEIMKIIGKYVQSPYWKEALNILKLVVSRSASLVVPEEVQKTNFGGDSSTSPEISFTKIWNNASKELPGKTLDFHFDISETPIIGQKYGDQHTAAGRNGKPKVIAVTRSTSSTSSGSNSNALVPVSWKRPQLSQVLPLCNINLIATSLPKNKCVIFSSNEDLDITEQQTSLISTTEDPIREEEVPVEDANSEQQFGVFRDFDFLDVELEDAEGESMDNFNWGVRRRSLDSIEKGDTPSLQEYQYSGSTPSLNLTNQEDTDESSEEEVLTASQILSRSQILNNDSATDDAVPNHVDSLLQSTDTATSVVTEEAPLPRPETPNLETPPPDSANNQLPEDGRAVIKDELASTASDSGSASNQEVQESQRYQELPAPESSPESICEEDVTLALKELDERCEEEEADLSGHSSQDEGDQEGFPEVQTSPPPSPFLSAILAAFQPVAYEDEEEAWRCHVNQMLSDTDGSSAVHTFHVFSRLFQSIQKKFCAITHDSVSHLGDSLQRIGSKFKSSLEVMMICSDCPTVFLDAETLLSCGLLETLKFSVLELQEHLDTYNAKREGAEQQLTNLSTLNLISQVDTIKQEPEVINMSEELAQLEASLKEAERTAESNNEDIDIPEALQTCTETAIHSLIETLRNKEFMSALAQVKAFRSVWPSDIFGNDEDDPVQTLLHIYFRHQTLGQTGSFAVVGSNQDPSKVCSKLMELNLQIRESLRTVQSYQLLAKASPSADVVSTGF</sequence>
<dbReference type="InterPro" id="IPR045842">
    <property type="entry name" value="Fry_C"/>
</dbReference>
<dbReference type="Pfam" id="PF19421">
    <property type="entry name" value="Fry_C"/>
    <property type="match status" value="2"/>
</dbReference>
<dbReference type="InterPro" id="IPR025614">
    <property type="entry name" value="Cell_morpho_N"/>
</dbReference>
<reference evidence="7" key="5">
    <citation type="submission" date="2025-09" db="UniProtKB">
        <authorList>
            <consortium name="Ensembl"/>
        </authorList>
    </citation>
    <scope>IDENTIFICATION</scope>
</reference>
<proteinExistence type="predicted"/>
<feature type="region of interest" description="Disordered" evidence="2">
    <location>
        <begin position="2566"/>
        <end position="2599"/>
    </location>
</feature>
<feature type="compositionally biased region" description="Polar residues" evidence="2">
    <location>
        <begin position="2612"/>
        <end position="2631"/>
    </location>
</feature>
<gene>
    <name evidence="7" type="primary">fryl</name>
</gene>
<name>A0A4W3INT3_CALMI</name>
<dbReference type="InterPro" id="IPR029473">
    <property type="entry name" value="MOR2-PAG1_mid"/>
</dbReference>
<dbReference type="Ensembl" id="ENSCMIT00000028604.1">
    <property type="protein sequence ID" value="ENSCMIP00000028158.1"/>
    <property type="gene ID" value="ENSCMIG00000011534.1"/>
</dbReference>
<dbReference type="SUPFAM" id="SSF48371">
    <property type="entry name" value="ARM repeat"/>
    <property type="match status" value="2"/>
</dbReference>
<feature type="compositionally biased region" description="Pro residues" evidence="2">
    <location>
        <begin position="2578"/>
        <end position="2592"/>
    </location>
</feature>
<evidence type="ECO:0000256" key="2">
    <source>
        <dbReference type="SAM" id="MobiDB-lite"/>
    </source>
</evidence>
<feature type="coiled-coil region" evidence="1">
    <location>
        <begin position="2805"/>
        <end position="2874"/>
    </location>
</feature>
<feature type="domain" description="Protein furry C-terminal" evidence="6">
    <location>
        <begin position="2832"/>
        <end position="2996"/>
    </location>
</feature>
<evidence type="ECO:0000259" key="3">
    <source>
        <dbReference type="Pfam" id="PF14222"/>
    </source>
</evidence>
<reference evidence="7" key="4">
    <citation type="submission" date="2025-08" db="UniProtKB">
        <authorList>
            <consortium name="Ensembl"/>
        </authorList>
    </citation>
    <scope>IDENTIFICATION</scope>
</reference>
<feature type="region of interest" description="Disordered" evidence="2">
    <location>
        <begin position="2611"/>
        <end position="2646"/>
    </location>
</feature>
<dbReference type="GO" id="GO:0005938">
    <property type="term" value="C:cell cortex"/>
    <property type="evidence" value="ECO:0007669"/>
    <property type="project" value="TreeGrafter"/>
</dbReference>
<evidence type="ECO:0000313" key="7">
    <source>
        <dbReference type="Ensembl" id="ENSCMIP00000028158.1"/>
    </source>
</evidence>
<keyword evidence="1" id="KW-0175">Coiled coil</keyword>
<dbReference type="GO" id="GO:0030427">
    <property type="term" value="C:site of polarized growth"/>
    <property type="evidence" value="ECO:0007669"/>
    <property type="project" value="TreeGrafter"/>
</dbReference>
<reference evidence="8" key="1">
    <citation type="journal article" date="2006" name="Science">
        <title>Ancient noncoding elements conserved in the human genome.</title>
        <authorList>
            <person name="Venkatesh B."/>
            <person name="Kirkness E.F."/>
            <person name="Loh Y.H."/>
            <person name="Halpern A.L."/>
            <person name="Lee A.P."/>
            <person name="Johnson J."/>
            <person name="Dandona N."/>
            <person name="Viswanathan L.D."/>
            <person name="Tay A."/>
            <person name="Venter J.C."/>
            <person name="Strausberg R.L."/>
            <person name="Brenner S."/>
        </authorList>
    </citation>
    <scope>NUCLEOTIDE SEQUENCE [LARGE SCALE GENOMIC DNA]</scope>
</reference>
<dbReference type="GO" id="GO:0031175">
    <property type="term" value="P:neuron projection development"/>
    <property type="evidence" value="ECO:0007669"/>
    <property type="project" value="TreeGrafter"/>
</dbReference>
<dbReference type="InterPro" id="IPR016024">
    <property type="entry name" value="ARM-type_fold"/>
</dbReference>
<dbReference type="InterPro" id="IPR039867">
    <property type="entry name" value="Furry/Tao3/Mor2"/>
</dbReference>
<dbReference type="Pfam" id="PF14228">
    <property type="entry name" value="MOR2-PAG1_mid"/>
    <property type="match status" value="3"/>
</dbReference>
<dbReference type="Pfam" id="PF14225">
    <property type="entry name" value="MOR2-PAG1_C"/>
    <property type="match status" value="1"/>
</dbReference>
<dbReference type="Pfam" id="PF14222">
    <property type="entry name" value="MOR2-PAG1_N"/>
    <property type="match status" value="1"/>
</dbReference>
<dbReference type="PANTHER" id="PTHR12295:SF9">
    <property type="entry name" value="PROTEIN FURRY HOMOLOG-LIKE"/>
    <property type="match status" value="1"/>
</dbReference>
<evidence type="ECO:0000259" key="6">
    <source>
        <dbReference type="Pfam" id="PF19421"/>
    </source>
</evidence>
<dbReference type="Proteomes" id="UP000314986">
    <property type="component" value="Unassembled WGS sequence"/>
</dbReference>
<feature type="domain" description="Cell morphogenesis protein C-terminal" evidence="4">
    <location>
        <begin position="2043"/>
        <end position="2294"/>
    </location>
</feature>
<evidence type="ECO:0000259" key="4">
    <source>
        <dbReference type="Pfam" id="PF14225"/>
    </source>
</evidence>
<feature type="region of interest" description="Disordered" evidence="2">
    <location>
        <begin position="2496"/>
        <end position="2528"/>
    </location>
</feature>
<evidence type="ECO:0000313" key="8">
    <source>
        <dbReference type="Proteomes" id="UP000314986"/>
    </source>
</evidence>
<feature type="region of interest" description="Disordered" evidence="2">
    <location>
        <begin position="2659"/>
        <end position="2689"/>
    </location>
</feature>
<keyword evidence="8" id="KW-1185">Reference proteome</keyword>
<dbReference type="GO" id="GO:0000902">
    <property type="term" value="P:cell morphogenesis"/>
    <property type="evidence" value="ECO:0007669"/>
    <property type="project" value="InterPro"/>
</dbReference>
<organism evidence="7 8">
    <name type="scientific">Callorhinchus milii</name>
    <name type="common">Ghost shark</name>
    <dbReference type="NCBI Taxonomy" id="7868"/>
    <lineage>
        <taxon>Eukaryota</taxon>
        <taxon>Metazoa</taxon>
        <taxon>Chordata</taxon>
        <taxon>Craniata</taxon>
        <taxon>Vertebrata</taxon>
        <taxon>Chondrichthyes</taxon>
        <taxon>Holocephali</taxon>
        <taxon>Chimaeriformes</taxon>
        <taxon>Callorhinchidae</taxon>
        <taxon>Callorhinchus</taxon>
    </lineage>
</organism>
<feature type="domain" description="Protein furry C-terminal" evidence="6">
    <location>
        <begin position="2327"/>
        <end position="2828"/>
    </location>
</feature>
<evidence type="ECO:0000256" key="1">
    <source>
        <dbReference type="SAM" id="Coils"/>
    </source>
</evidence>
<reference evidence="8" key="2">
    <citation type="journal article" date="2007" name="PLoS Biol.">
        <title>Survey sequencing and comparative analysis of the elephant shark (Callorhinchus milii) genome.</title>
        <authorList>
            <person name="Venkatesh B."/>
            <person name="Kirkness E.F."/>
            <person name="Loh Y.H."/>
            <person name="Halpern A.L."/>
            <person name="Lee A.P."/>
            <person name="Johnson J."/>
            <person name="Dandona N."/>
            <person name="Viswanathan L.D."/>
            <person name="Tay A."/>
            <person name="Venter J.C."/>
            <person name="Strausberg R.L."/>
            <person name="Brenner S."/>
        </authorList>
    </citation>
    <scope>NUCLEOTIDE SEQUENCE [LARGE SCALE GENOMIC DNA]</scope>
</reference>
<feature type="compositionally biased region" description="Polar residues" evidence="2">
    <location>
        <begin position="2501"/>
        <end position="2520"/>
    </location>
</feature>
<feature type="domain" description="Cell morphogenesis central region" evidence="5">
    <location>
        <begin position="1422"/>
        <end position="1468"/>
    </location>
</feature>
<evidence type="ECO:0000259" key="5">
    <source>
        <dbReference type="Pfam" id="PF14228"/>
    </source>
</evidence>
<accession>A0A4W3INT3</accession>
<feature type="region of interest" description="Disordered" evidence="2">
    <location>
        <begin position="1741"/>
        <end position="1760"/>
    </location>
</feature>
<feature type="domain" description="Cell morphogenesis central region" evidence="5">
    <location>
        <begin position="1213"/>
        <end position="1380"/>
    </location>
</feature>
<feature type="domain" description="Cell morphogenesis protein N-terminal" evidence="3">
    <location>
        <begin position="167"/>
        <end position="708"/>
    </location>
</feature>
<feature type="domain" description="Cell morphogenesis central region" evidence="5">
    <location>
        <begin position="1786"/>
        <end position="1893"/>
    </location>
</feature>
<reference evidence="8" key="3">
    <citation type="journal article" date="2014" name="Nature">
        <title>Elephant shark genome provides unique insights into gnathostome evolution.</title>
        <authorList>
            <consortium name="International Elephant Shark Genome Sequencing Consortium"/>
            <person name="Venkatesh B."/>
            <person name="Lee A.P."/>
            <person name="Ravi V."/>
            <person name="Maurya A.K."/>
            <person name="Lian M.M."/>
            <person name="Swann J.B."/>
            <person name="Ohta Y."/>
            <person name="Flajnik M.F."/>
            <person name="Sutoh Y."/>
            <person name="Kasahara M."/>
            <person name="Hoon S."/>
            <person name="Gangu V."/>
            <person name="Roy S.W."/>
            <person name="Irimia M."/>
            <person name="Korzh V."/>
            <person name="Kondrychyn I."/>
            <person name="Lim Z.W."/>
            <person name="Tay B.H."/>
            <person name="Tohari S."/>
            <person name="Kong K.W."/>
            <person name="Ho S."/>
            <person name="Lorente-Galdos B."/>
            <person name="Quilez J."/>
            <person name="Marques-Bonet T."/>
            <person name="Raney B.J."/>
            <person name="Ingham P.W."/>
            <person name="Tay A."/>
            <person name="Hillier L.W."/>
            <person name="Minx P."/>
            <person name="Boehm T."/>
            <person name="Wilson R.K."/>
            <person name="Brenner S."/>
            <person name="Warren W.C."/>
        </authorList>
    </citation>
    <scope>NUCLEOTIDE SEQUENCE [LARGE SCALE GENOMIC DNA]</scope>
</reference>
<feature type="compositionally biased region" description="Low complexity" evidence="2">
    <location>
        <begin position="1751"/>
        <end position="1760"/>
    </location>
</feature>
<protein>
    <submittedName>
        <fullName evidence="7">Furry homolog, like</fullName>
    </submittedName>
</protein>
<dbReference type="InterPro" id="IPR025481">
    <property type="entry name" value="Cell_Morphogen_C"/>
</dbReference>
<feature type="region of interest" description="Disordered" evidence="2">
    <location>
        <begin position="2434"/>
        <end position="2454"/>
    </location>
</feature>
<dbReference type="GeneTree" id="ENSGT00610000086058"/>